<comment type="caution">
    <text evidence="2">The sequence shown here is derived from an EMBL/GenBank/DDBJ whole genome shotgun (WGS) entry which is preliminary data.</text>
</comment>
<gene>
    <name evidence="2" type="ORF">H2O64_08305</name>
</gene>
<keyword evidence="3" id="KW-1185">Reference proteome</keyword>
<accession>A0ABR7Q7X7</accession>
<evidence type="ECO:0000313" key="3">
    <source>
        <dbReference type="Proteomes" id="UP000619238"/>
    </source>
</evidence>
<proteinExistence type="predicted"/>
<feature type="transmembrane region" description="Helical" evidence="1">
    <location>
        <begin position="12"/>
        <end position="35"/>
    </location>
</feature>
<evidence type="ECO:0000313" key="2">
    <source>
        <dbReference type="EMBL" id="MBC8754674.1"/>
    </source>
</evidence>
<keyword evidence="1" id="KW-0812">Transmembrane</keyword>
<keyword evidence="1" id="KW-0472">Membrane</keyword>
<evidence type="ECO:0000256" key="1">
    <source>
        <dbReference type="SAM" id="Phobius"/>
    </source>
</evidence>
<keyword evidence="1" id="KW-1133">Transmembrane helix</keyword>
<dbReference type="Proteomes" id="UP000619238">
    <property type="component" value="Unassembled WGS sequence"/>
</dbReference>
<sequence length="61" mass="7462">MKTNKMNFSVTFYKYLIIGELIVIAIGLIVYFYWLRKNKKYTPKKRNKVDDDIEEELRKNK</sequence>
<protein>
    <submittedName>
        <fullName evidence="2">Uncharacterized protein</fullName>
    </submittedName>
</protein>
<dbReference type="EMBL" id="JACGWS010000004">
    <property type="protein sequence ID" value="MBC8754674.1"/>
    <property type="molecule type" value="Genomic_DNA"/>
</dbReference>
<dbReference type="RefSeq" id="WP_187561724.1">
    <property type="nucleotide sequence ID" value="NZ_JACGWS010000004.1"/>
</dbReference>
<reference evidence="2 3" key="1">
    <citation type="submission" date="2020-07" db="EMBL/GenBank/DDBJ databases">
        <title>Description of Kordia aestuariivivens sp. nov., isolated from a tidal flat.</title>
        <authorList>
            <person name="Park S."/>
            <person name="Yoon J.-H."/>
        </authorList>
    </citation>
    <scope>NUCLEOTIDE SEQUENCE [LARGE SCALE GENOMIC DNA]</scope>
    <source>
        <strain evidence="2 3">YSTF-M3</strain>
    </source>
</reference>
<organism evidence="2 3">
    <name type="scientific">Kordia aestuariivivens</name>
    <dbReference type="NCBI Taxonomy" id="2759037"/>
    <lineage>
        <taxon>Bacteria</taxon>
        <taxon>Pseudomonadati</taxon>
        <taxon>Bacteroidota</taxon>
        <taxon>Flavobacteriia</taxon>
        <taxon>Flavobacteriales</taxon>
        <taxon>Flavobacteriaceae</taxon>
        <taxon>Kordia</taxon>
    </lineage>
</organism>
<name>A0ABR7Q7X7_9FLAO</name>